<evidence type="ECO:0000256" key="2">
    <source>
        <dbReference type="ARBA" id="ARBA00023015"/>
    </source>
</evidence>
<dbReference type="InterPro" id="IPR000792">
    <property type="entry name" value="Tscrpt_reg_LuxR_C"/>
</dbReference>
<dbReference type="PROSITE" id="PS50110">
    <property type="entry name" value="RESPONSE_REGULATORY"/>
    <property type="match status" value="1"/>
</dbReference>
<evidence type="ECO:0000256" key="4">
    <source>
        <dbReference type="ARBA" id="ARBA00023163"/>
    </source>
</evidence>
<evidence type="ECO:0000259" key="7">
    <source>
        <dbReference type="PROSITE" id="PS50110"/>
    </source>
</evidence>
<sequence length="221" mass="23402">MIRVLLADDQALLRTGLRTVLEAEEDITVIGEATDGAEAARAAASLDPDVVLMDVQMPGVDGIEGVRRLVASGSSARVLMVTMFDLDEYVYAALKAGASGFLLKAAEPEEIVRAVRQVSAGEMLFAPSVTRRLVEAYVRTPPPGDGVPKALAELTERELDVVDGISRGLSNAEIGAELFLGEATIKAHVSSILAKLGLRDRVQVVVLAYESGFVALRRSGA</sequence>
<dbReference type="PANTHER" id="PTHR43214:SF24">
    <property type="entry name" value="TRANSCRIPTIONAL REGULATORY PROTEIN NARL-RELATED"/>
    <property type="match status" value="1"/>
</dbReference>
<organism evidence="8 9">
    <name type="scientific">Ammonicoccus fulvus</name>
    <dbReference type="NCBI Taxonomy" id="3138240"/>
    <lineage>
        <taxon>Bacteria</taxon>
        <taxon>Bacillati</taxon>
        <taxon>Actinomycetota</taxon>
        <taxon>Actinomycetes</taxon>
        <taxon>Propionibacteriales</taxon>
        <taxon>Propionibacteriaceae</taxon>
        <taxon>Ammonicoccus</taxon>
    </lineage>
</organism>
<feature type="domain" description="Response regulatory" evidence="7">
    <location>
        <begin position="3"/>
        <end position="119"/>
    </location>
</feature>
<dbReference type="PROSITE" id="PS50043">
    <property type="entry name" value="HTH_LUXR_2"/>
    <property type="match status" value="1"/>
</dbReference>
<dbReference type="Pfam" id="PF00072">
    <property type="entry name" value="Response_reg"/>
    <property type="match status" value="1"/>
</dbReference>
<protein>
    <submittedName>
        <fullName evidence="8">Response regulator transcription factor</fullName>
    </submittedName>
</protein>
<dbReference type="PROSITE" id="PS00622">
    <property type="entry name" value="HTH_LUXR_1"/>
    <property type="match status" value="1"/>
</dbReference>
<dbReference type="SUPFAM" id="SSF46894">
    <property type="entry name" value="C-terminal effector domain of the bipartite response regulators"/>
    <property type="match status" value="1"/>
</dbReference>
<dbReference type="Proteomes" id="UP001442841">
    <property type="component" value="Chromosome"/>
</dbReference>
<dbReference type="InterPro" id="IPR011006">
    <property type="entry name" value="CheY-like_superfamily"/>
</dbReference>
<evidence type="ECO:0000256" key="1">
    <source>
        <dbReference type="ARBA" id="ARBA00022553"/>
    </source>
</evidence>
<dbReference type="RefSeq" id="WP_425309528.1">
    <property type="nucleotide sequence ID" value="NZ_CP154795.1"/>
</dbReference>
<dbReference type="SMART" id="SM00421">
    <property type="entry name" value="HTH_LUXR"/>
    <property type="match status" value="1"/>
</dbReference>
<evidence type="ECO:0000256" key="3">
    <source>
        <dbReference type="ARBA" id="ARBA00023125"/>
    </source>
</evidence>
<keyword evidence="9" id="KW-1185">Reference proteome</keyword>
<accession>A0ABZ3FSB1</accession>
<dbReference type="EMBL" id="CP154795">
    <property type="protein sequence ID" value="XAN08075.1"/>
    <property type="molecule type" value="Genomic_DNA"/>
</dbReference>
<dbReference type="InterPro" id="IPR016032">
    <property type="entry name" value="Sig_transdc_resp-reg_C-effctor"/>
</dbReference>
<dbReference type="InterPro" id="IPR001789">
    <property type="entry name" value="Sig_transdc_resp-reg_receiver"/>
</dbReference>
<name>A0ABZ3FSB1_9ACTN</name>
<dbReference type="Pfam" id="PF00196">
    <property type="entry name" value="GerE"/>
    <property type="match status" value="1"/>
</dbReference>
<dbReference type="InterPro" id="IPR039420">
    <property type="entry name" value="WalR-like"/>
</dbReference>
<keyword evidence="1 5" id="KW-0597">Phosphoprotein</keyword>
<feature type="modified residue" description="4-aspartylphosphate" evidence="5">
    <location>
        <position position="54"/>
    </location>
</feature>
<dbReference type="CDD" id="cd17535">
    <property type="entry name" value="REC_NarL-like"/>
    <property type="match status" value="1"/>
</dbReference>
<keyword evidence="4" id="KW-0804">Transcription</keyword>
<reference evidence="8 9" key="1">
    <citation type="submission" date="2024-04" db="EMBL/GenBank/DDBJ databases">
        <title>Isolation of an actinomycete strain from pig manure.</title>
        <authorList>
            <person name="Gong T."/>
            <person name="Yu Z."/>
            <person name="An M."/>
            <person name="Wei C."/>
            <person name="Yang W."/>
            <person name="Liu L."/>
        </authorList>
    </citation>
    <scope>NUCLEOTIDE SEQUENCE [LARGE SCALE GENOMIC DNA]</scope>
    <source>
        <strain evidence="8 9">ZF39</strain>
    </source>
</reference>
<dbReference type="SUPFAM" id="SSF52172">
    <property type="entry name" value="CheY-like"/>
    <property type="match status" value="1"/>
</dbReference>
<evidence type="ECO:0000313" key="8">
    <source>
        <dbReference type="EMBL" id="XAN08075.1"/>
    </source>
</evidence>
<keyword evidence="2" id="KW-0805">Transcription regulation</keyword>
<keyword evidence="3" id="KW-0238">DNA-binding</keyword>
<proteinExistence type="predicted"/>
<dbReference type="PANTHER" id="PTHR43214">
    <property type="entry name" value="TWO-COMPONENT RESPONSE REGULATOR"/>
    <property type="match status" value="1"/>
</dbReference>
<dbReference type="Gene3D" id="3.40.50.2300">
    <property type="match status" value="1"/>
</dbReference>
<dbReference type="CDD" id="cd06170">
    <property type="entry name" value="LuxR_C_like"/>
    <property type="match status" value="1"/>
</dbReference>
<evidence type="ECO:0000259" key="6">
    <source>
        <dbReference type="PROSITE" id="PS50043"/>
    </source>
</evidence>
<evidence type="ECO:0000256" key="5">
    <source>
        <dbReference type="PROSITE-ProRule" id="PRU00169"/>
    </source>
</evidence>
<dbReference type="InterPro" id="IPR058245">
    <property type="entry name" value="NreC/VraR/RcsB-like_REC"/>
</dbReference>
<gene>
    <name evidence="8" type="ORF">AADG42_12430</name>
</gene>
<evidence type="ECO:0000313" key="9">
    <source>
        <dbReference type="Proteomes" id="UP001442841"/>
    </source>
</evidence>
<dbReference type="PRINTS" id="PR00038">
    <property type="entry name" value="HTHLUXR"/>
</dbReference>
<dbReference type="SMART" id="SM00448">
    <property type="entry name" value="REC"/>
    <property type="match status" value="1"/>
</dbReference>
<feature type="domain" description="HTH luxR-type" evidence="6">
    <location>
        <begin position="147"/>
        <end position="212"/>
    </location>
</feature>